<dbReference type="EMBL" id="CAUYUJ010022424">
    <property type="protein sequence ID" value="CAK0910566.1"/>
    <property type="molecule type" value="Genomic_DNA"/>
</dbReference>
<proteinExistence type="predicted"/>
<name>A0ABN9YCW5_9DINO</name>
<gene>
    <name evidence="1" type="ORF">PCOR1329_LOCUS84719</name>
</gene>
<dbReference type="Proteomes" id="UP001189429">
    <property type="component" value="Unassembled WGS sequence"/>
</dbReference>
<protein>
    <recommendedName>
        <fullName evidence="3">Phospholipase B-like</fullName>
    </recommendedName>
</protein>
<evidence type="ECO:0000313" key="2">
    <source>
        <dbReference type="Proteomes" id="UP001189429"/>
    </source>
</evidence>
<feature type="non-terminal residue" evidence="1">
    <location>
        <position position="1"/>
    </location>
</feature>
<comment type="caution">
    <text evidence="1">The sequence shown here is derived from an EMBL/GenBank/DDBJ whole genome shotgun (WGS) entry which is preliminary data.</text>
</comment>
<organism evidence="1 2">
    <name type="scientific">Prorocentrum cordatum</name>
    <dbReference type="NCBI Taxonomy" id="2364126"/>
    <lineage>
        <taxon>Eukaryota</taxon>
        <taxon>Sar</taxon>
        <taxon>Alveolata</taxon>
        <taxon>Dinophyceae</taxon>
        <taxon>Prorocentrales</taxon>
        <taxon>Prorocentraceae</taxon>
        <taxon>Prorocentrum</taxon>
    </lineage>
</organism>
<accession>A0ABN9YCW5</accession>
<keyword evidence="2" id="KW-1185">Reference proteome</keyword>
<evidence type="ECO:0000313" key="1">
    <source>
        <dbReference type="EMBL" id="CAK0910566.1"/>
    </source>
</evidence>
<evidence type="ECO:0008006" key="3">
    <source>
        <dbReference type="Google" id="ProtNLM"/>
    </source>
</evidence>
<reference evidence="1" key="1">
    <citation type="submission" date="2023-10" db="EMBL/GenBank/DDBJ databases">
        <authorList>
            <person name="Chen Y."/>
            <person name="Shah S."/>
            <person name="Dougan E. K."/>
            <person name="Thang M."/>
            <person name="Chan C."/>
        </authorList>
    </citation>
    <scope>NUCLEOTIDE SEQUENCE [LARGE SCALE GENOMIC DNA]</scope>
</reference>
<sequence length="269" mass="27578">GQLGEGAAGGDGASAEVMILERAVRGLVGLYQAVPQREGLRSSIQEALAALEHARLLLCFAFDEDGDAAARRAADTCNSAAWSAGHAGVALAGSALCRGELGGVAGARDALGAVLRTFWEGPAPLLPSGGGAAFPESLGHGLNELDDFVQGLPVDLAGMPFALFYPAQLSGGLCAFEGHAGPLFDGDLVRDASGRRSHEPWLDVTNTFTQHLSATSLLRTLHLQGFPLSRTVLNYGAFDVLCAPGPQYDPANCLLADVAKVRGSDGGGG</sequence>